<keyword evidence="3" id="KW-1185">Reference proteome</keyword>
<evidence type="ECO:0000259" key="1">
    <source>
        <dbReference type="PROSITE" id="PS00028"/>
    </source>
</evidence>
<dbReference type="EMBL" id="CACVKT020003353">
    <property type="protein sequence ID" value="CAC5383145.1"/>
    <property type="molecule type" value="Genomic_DNA"/>
</dbReference>
<dbReference type="InterPro" id="IPR013087">
    <property type="entry name" value="Znf_C2H2_type"/>
</dbReference>
<evidence type="ECO:0000313" key="3">
    <source>
        <dbReference type="Proteomes" id="UP000507470"/>
    </source>
</evidence>
<organism evidence="2 3">
    <name type="scientific">Mytilus coruscus</name>
    <name type="common">Sea mussel</name>
    <dbReference type="NCBI Taxonomy" id="42192"/>
    <lineage>
        <taxon>Eukaryota</taxon>
        <taxon>Metazoa</taxon>
        <taxon>Spiralia</taxon>
        <taxon>Lophotrochozoa</taxon>
        <taxon>Mollusca</taxon>
        <taxon>Bivalvia</taxon>
        <taxon>Autobranchia</taxon>
        <taxon>Pteriomorphia</taxon>
        <taxon>Mytilida</taxon>
        <taxon>Mytiloidea</taxon>
        <taxon>Mytilidae</taxon>
        <taxon>Mytilinae</taxon>
        <taxon>Mytilus</taxon>
    </lineage>
</organism>
<dbReference type="PROSITE" id="PS00028">
    <property type="entry name" value="ZINC_FINGER_C2H2_1"/>
    <property type="match status" value="1"/>
</dbReference>
<evidence type="ECO:0000313" key="2">
    <source>
        <dbReference type="EMBL" id="CAC5383145.1"/>
    </source>
</evidence>
<accession>A0A6J8BGV7</accession>
<dbReference type="AlphaFoldDB" id="A0A6J8BGV7"/>
<feature type="domain" description="C2H2-type" evidence="1">
    <location>
        <begin position="35"/>
        <end position="58"/>
    </location>
</feature>
<proteinExistence type="predicted"/>
<dbReference type="Proteomes" id="UP000507470">
    <property type="component" value="Unassembled WGS sequence"/>
</dbReference>
<name>A0A6J8BGV7_MYTCO</name>
<sequence length="234" mass="27789">MNSCTKCHYSARKLSELVLHYRFNHQQEHDFQISCQVHNCAKTFKLTESYLKHVKRKHKDFHEEHFSRWKQFCREPDTLSSLHEFQNDHDNHFMDHDGDPVETDQNQAENHLGFEFKHEYCDNCQKHCKCEECTDKLILACDETAPSNMKKNKLYPSIKEQLDMVLMEYFNAENKIIAMLNSELIPGLSDLFAKEICQEHILYSDKEQIVCRHTTLFPHIVENIALIVRELCLK</sequence>
<dbReference type="SMART" id="SM00355">
    <property type="entry name" value="ZnF_C2H2"/>
    <property type="match status" value="2"/>
</dbReference>
<reference evidence="2 3" key="1">
    <citation type="submission" date="2020-06" db="EMBL/GenBank/DDBJ databases">
        <authorList>
            <person name="Li R."/>
            <person name="Bekaert M."/>
        </authorList>
    </citation>
    <scope>NUCLEOTIDE SEQUENCE [LARGE SCALE GENOMIC DNA]</scope>
    <source>
        <strain evidence="3">wild</strain>
    </source>
</reference>
<gene>
    <name evidence="2" type="ORF">MCOR_18917</name>
</gene>
<protein>
    <recommendedName>
        <fullName evidence="1">C2H2-type domain-containing protein</fullName>
    </recommendedName>
</protein>